<evidence type="ECO:0000313" key="4">
    <source>
        <dbReference type="Proteomes" id="UP000007150"/>
    </source>
</evidence>
<dbReference type="RefSeq" id="WP_013846983.1">
    <property type="nucleotide sequence ID" value="NC_015593.1"/>
</dbReference>
<evidence type="ECO:0000256" key="2">
    <source>
        <dbReference type="SAM" id="Phobius"/>
    </source>
</evidence>
<accession>F6EU91</accession>
<dbReference type="STRING" id="690566.Sphch_1029"/>
<keyword evidence="2" id="KW-1133">Transmembrane helix</keyword>
<organism evidence="3 4">
    <name type="scientific">Sphingobium chlorophenolicum L-1</name>
    <dbReference type="NCBI Taxonomy" id="690566"/>
    <lineage>
        <taxon>Bacteria</taxon>
        <taxon>Pseudomonadati</taxon>
        <taxon>Pseudomonadota</taxon>
        <taxon>Alphaproteobacteria</taxon>
        <taxon>Sphingomonadales</taxon>
        <taxon>Sphingomonadaceae</taxon>
        <taxon>Sphingobium</taxon>
    </lineage>
</organism>
<reference evidence="3 4" key="1">
    <citation type="submission" date="2011-05" db="EMBL/GenBank/DDBJ databases">
        <title>Complete sequence of chromosome 1 of Sphingobium chlorophenolicum L-1.</title>
        <authorList>
            <consortium name="US DOE Joint Genome Institute"/>
            <person name="Lucas S."/>
            <person name="Han J."/>
            <person name="Lapidus A."/>
            <person name="Cheng J.-F."/>
            <person name="Goodwin L."/>
            <person name="Pitluck S."/>
            <person name="Peters L."/>
            <person name="Daligault H."/>
            <person name="Han C."/>
            <person name="Tapia R."/>
            <person name="Land M."/>
            <person name="Hauser L."/>
            <person name="Kyrpides N."/>
            <person name="Ivanova N."/>
            <person name="Pagani I."/>
            <person name="Turner P."/>
            <person name="Copley S."/>
            <person name="Woyke T."/>
        </authorList>
    </citation>
    <scope>NUCLEOTIDE SEQUENCE [LARGE SCALE GENOMIC DNA]</scope>
    <source>
        <strain evidence="3 4">L-1</strain>
    </source>
</reference>
<feature type="transmembrane region" description="Helical" evidence="2">
    <location>
        <begin position="49"/>
        <end position="73"/>
    </location>
</feature>
<gene>
    <name evidence="3" type="ORF">Sphch_1029</name>
</gene>
<feature type="transmembrane region" description="Helical" evidence="2">
    <location>
        <begin position="12"/>
        <end position="29"/>
    </location>
</feature>
<name>F6EU91_SPHCR</name>
<keyword evidence="2" id="KW-0472">Membrane</keyword>
<dbReference type="AlphaFoldDB" id="F6EU91"/>
<proteinExistence type="predicted"/>
<dbReference type="EMBL" id="CP002798">
    <property type="protein sequence ID" value="AEG48720.1"/>
    <property type="molecule type" value="Genomic_DNA"/>
</dbReference>
<keyword evidence="4" id="KW-1185">Reference proteome</keyword>
<evidence type="ECO:0000313" key="3">
    <source>
        <dbReference type="EMBL" id="AEG48720.1"/>
    </source>
</evidence>
<keyword evidence="2" id="KW-0812">Transmembrane</keyword>
<feature type="region of interest" description="Disordered" evidence="1">
    <location>
        <begin position="84"/>
        <end position="127"/>
    </location>
</feature>
<dbReference type="KEGG" id="sch:Sphch_1029"/>
<evidence type="ECO:0000256" key="1">
    <source>
        <dbReference type="SAM" id="MobiDB-lite"/>
    </source>
</evidence>
<protein>
    <submittedName>
        <fullName evidence="3">Uncharacterized protein</fullName>
    </submittedName>
</protein>
<dbReference type="Proteomes" id="UP000007150">
    <property type="component" value="Chromosome 1"/>
</dbReference>
<feature type="compositionally biased region" description="Basic and acidic residues" evidence="1">
    <location>
        <begin position="106"/>
        <end position="120"/>
    </location>
</feature>
<dbReference type="HOGENOM" id="CLU_1969102_0_0_5"/>
<sequence length="127" mass="13669">MTAGKKSLIQNLCFRLAGLLLIIAGGLGLKLLCRVVNLPPAHEATLTEMVVAAVSFLGVTSGTALLFLGTHIFDPVRLSDRWAEPPDRQMTVEQRHIAPTQSSSHFDGEAGAQHRSDPKGGRRVRSS</sequence>